<name>A0A660SM15_UNCT6</name>
<evidence type="ECO:0000256" key="2">
    <source>
        <dbReference type="ARBA" id="ARBA00022803"/>
    </source>
</evidence>
<feature type="repeat" description="TPR" evidence="3">
    <location>
        <begin position="158"/>
        <end position="191"/>
    </location>
</feature>
<keyword evidence="4" id="KW-0175">Coiled coil</keyword>
<dbReference type="InterPro" id="IPR051685">
    <property type="entry name" value="Ycf3/AcsC/BcsC/TPR_MFPF"/>
</dbReference>
<feature type="repeat" description="TPR" evidence="3">
    <location>
        <begin position="229"/>
        <end position="262"/>
    </location>
</feature>
<dbReference type="Pfam" id="PF14559">
    <property type="entry name" value="TPR_19"/>
    <property type="match status" value="1"/>
</dbReference>
<dbReference type="Pfam" id="PF13414">
    <property type="entry name" value="TPR_11"/>
    <property type="match status" value="1"/>
</dbReference>
<dbReference type="PROSITE" id="PS50293">
    <property type="entry name" value="TPR_REGION"/>
    <property type="match status" value="1"/>
</dbReference>
<dbReference type="PROSITE" id="PS50005">
    <property type="entry name" value="TPR"/>
    <property type="match status" value="4"/>
</dbReference>
<feature type="coiled-coil region" evidence="4">
    <location>
        <begin position="35"/>
        <end position="69"/>
    </location>
</feature>
<comment type="caution">
    <text evidence="5">The sequence shown here is derived from an EMBL/GenBank/DDBJ whole genome shotgun (WGS) entry which is preliminary data.</text>
</comment>
<evidence type="ECO:0008006" key="7">
    <source>
        <dbReference type="Google" id="ProtNLM"/>
    </source>
</evidence>
<evidence type="ECO:0000256" key="4">
    <source>
        <dbReference type="SAM" id="Coils"/>
    </source>
</evidence>
<sequence length="279" mass="32640">MDIYIKRLKTRLTMIESKVNRATNPKEKELIKKQLIDMYNEIKDIRKDIDELESKLKKVASNIKTVSVQQGDKKHVKSFIQAMKVSPVNVLTMIDEGWNRIIKEDYDKAIEILKKTIDLSPDEIEATDLLSWALMKKGLYDDAMIFAQKVMIKAPDDPIAHTNMGFIMYKKKNYGEAIECLSKVIHENKNKKATIYSRFYLGLIYLDRGMYTDALEHFKKTIELSPNLYEVYYHMGLTFEMAGNKELAIKSWQKCLNINKYTIWAKKSKEKLRDYNISV</sequence>
<dbReference type="AlphaFoldDB" id="A0A660SM15"/>
<evidence type="ECO:0000256" key="1">
    <source>
        <dbReference type="ARBA" id="ARBA00022737"/>
    </source>
</evidence>
<keyword evidence="2 3" id="KW-0802">TPR repeat</keyword>
<protein>
    <recommendedName>
        <fullName evidence="7">Tetratricopeptide repeat protein</fullName>
    </recommendedName>
</protein>
<evidence type="ECO:0000256" key="3">
    <source>
        <dbReference type="PROSITE-ProRule" id="PRU00339"/>
    </source>
</evidence>
<dbReference type="InterPro" id="IPR011990">
    <property type="entry name" value="TPR-like_helical_dom_sf"/>
</dbReference>
<dbReference type="InterPro" id="IPR019734">
    <property type="entry name" value="TPR_rpt"/>
</dbReference>
<dbReference type="SUPFAM" id="SSF48452">
    <property type="entry name" value="TPR-like"/>
    <property type="match status" value="1"/>
</dbReference>
<dbReference type="EMBL" id="QNBD01000076">
    <property type="protein sequence ID" value="RKX71797.1"/>
    <property type="molecule type" value="Genomic_DNA"/>
</dbReference>
<dbReference type="PANTHER" id="PTHR44943:SF8">
    <property type="entry name" value="TPR REPEAT-CONTAINING PROTEIN MJ0263"/>
    <property type="match status" value="1"/>
</dbReference>
<dbReference type="SMART" id="SM00028">
    <property type="entry name" value="TPR"/>
    <property type="match status" value="5"/>
</dbReference>
<dbReference type="Proteomes" id="UP000271125">
    <property type="component" value="Unassembled WGS sequence"/>
</dbReference>
<dbReference type="PANTHER" id="PTHR44943">
    <property type="entry name" value="CELLULOSE SYNTHASE OPERON PROTEIN C"/>
    <property type="match status" value="1"/>
</dbReference>
<organism evidence="5 6">
    <name type="scientific">candidate division TA06 bacterium</name>
    <dbReference type="NCBI Taxonomy" id="2250710"/>
    <lineage>
        <taxon>Bacteria</taxon>
        <taxon>Bacteria division TA06</taxon>
    </lineage>
</organism>
<proteinExistence type="predicted"/>
<keyword evidence="1" id="KW-0677">Repeat</keyword>
<feature type="repeat" description="TPR" evidence="3">
    <location>
        <begin position="90"/>
        <end position="123"/>
    </location>
</feature>
<accession>A0A660SM15</accession>
<reference evidence="5 6" key="1">
    <citation type="submission" date="2018-06" db="EMBL/GenBank/DDBJ databases">
        <title>Extensive metabolic versatility and redundancy in microbially diverse, dynamic hydrothermal sediments.</title>
        <authorList>
            <person name="Dombrowski N."/>
            <person name="Teske A."/>
            <person name="Baker B.J."/>
        </authorList>
    </citation>
    <scope>NUCLEOTIDE SEQUENCE [LARGE SCALE GENOMIC DNA]</scope>
    <source>
        <strain evidence="5">B10_G13</strain>
    </source>
</reference>
<evidence type="ECO:0000313" key="5">
    <source>
        <dbReference type="EMBL" id="RKX71797.1"/>
    </source>
</evidence>
<evidence type="ECO:0000313" key="6">
    <source>
        <dbReference type="Proteomes" id="UP000271125"/>
    </source>
</evidence>
<feature type="repeat" description="TPR" evidence="3">
    <location>
        <begin position="195"/>
        <end position="228"/>
    </location>
</feature>
<gene>
    <name evidence="5" type="ORF">DRP43_02170</name>
</gene>
<dbReference type="Gene3D" id="1.25.40.10">
    <property type="entry name" value="Tetratricopeptide repeat domain"/>
    <property type="match status" value="2"/>
</dbReference>